<proteinExistence type="predicted"/>
<organism evidence="2 3">
    <name type="scientific">Phytophthora palmivora</name>
    <dbReference type="NCBI Taxonomy" id="4796"/>
    <lineage>
        <taxon>Eukaryota</taxon>
        <taxon>Sar</taxon>
        <taxon>Stramenopiles</taxon>
        <taxon>Oomycota</taxon>
        <taxon>Peronosporomycetes</taxon>
        <taxon>Peronosporales</taxon>
        <taxon>Peronosporaceae</taxon>
        <taxon>Phytophthora</taxon>
    </lineage>
</organism>
<dbReference type="AlphaFoldDB" id="A0A2P4XAG3"/>
<dbReference type="OrthoDB" id="270720at2759"/>
<evidence type="ECO:0000259" key="1">
    <source>
        <dbReference type="Pfam" id="PF00078"/>
    </source>
</evidence>
<dbReference type="Pfam" id="PF00078">
    <property type="entry name" value="RVT_1"/>
    <property type="match status" value="1"/>
</dbReference>
<dbReference type="PANTHER" id="PTHR24559:SF444">
    <property type="entry name" value="REVERSE TRANSCRIPTASE DOMAIN-CONTAINING PROTEIN"/>
    <property type="match status" value="1"/>
</dbReference>
<reference evidence="2 3" key="1">
    <citation type="journal article" date="2017" name="Genome Biol. Evol.">
        <title>Phytophthora megakarya and P. palmivora, closely related causal agents of cacao black pod rot, underwent increases in genome sizes and gene numbers by different mechanisms.</title>
        <authorList>
            <person name="Ali S.S."/>
            <person name="Shao J."/>
            <person name="Lary D.J."/>
            <person name="Kronmiller B."/>
            <person name="Shen D."/>
            <person name="Strem M.D."/>
            <person name="Amoako-Attah I."/>
            <person name="Akrofi A.Y."/>
            <person name="Begoude B.A."/>
            <person name="Ten Hoopen G.M."/>
            <person name="Coulibaly K."/>
            <person name="Kebe B.I."/>
            <person name="Melnick R.L."/>
            <person name="Guiltinan M.J."/>
            <person name="Tyler B.M."/>
            <person name="Meinhardt L.W."/>
            <person name="Bailey B.A."/>
        </authorList>
    </citation>
    <scope>NUCLEOTIDE SEQUENCE [LARGE SCALE GENOMIC DNA]</scope>
    <source>
        <strain evidence="3">sbr112.9</strain>
    </source>
</reference>
<dbReference type="CDD" id="cd01647">
    <property type="entry name" value="RT_LTR"/>
    <property type="match status" value="1"/>
</dbReference>
<comment type="caution">
    <text evidence="2">The sequence shown here is derived from an EMBL/GenBank/DDBJ whole genome shotgun (WGS) entry which is preliminary data.</text>
</comment>
<dbReference type="EMBL" id="NCKW01015544">
    <property type="protein sequence ID" value="POM62543.1"/>
    <property type="molecule type" value="Genomic_DNA"/>
</dbReference>
<protein>
    <recommendedName>
        <fullName evidence="1">Reverse transcriptase domain-containing protein</fullName>
    </recommendedName>
</protein>
<keyword evidence="3" id="KW-1185">Reference proteome</keyword>
<sequence length="235" mass="27018">MSEDVLEGFTKQRAARLGILKNPEDPVYPFVKESSDVSEVIDAFFAEKVKSGMQVVLAQTPIPRKDVLLNNMSGCTIYSAVDLVDGYYQILMRESDIPVTAASTLSATFNRLVTRLFRPLRTFAQTYFDDIFIHSRVENGQTAMKVHLKHLRRVFEVMRANQLYANIDKCDFAVEEIKVIGCFVNRRMATWLSFFAEYNFRVEYKPAYQADENYPPLVRFLSEGKDAKVDRLSPR</sequence>
<dbReference type="SUPFAM" id="SSF56672">
    <property type="entry name" value="DNA/RNA polymerases"/>
    <property type="match status" value="1"/>
</dbReference>
<dbReference type="InterPro" id="IPR043502">
    <property type="entry name" value="DNA/RNA_pol_sf"/>
</dbReference>
<dbReference type="Gene3D" id="3.30.70.270">
    <property type="match status" value="1"/>
</dbReference>
<dbReference type="PANTHER" id="PTHR24559">
    <property type="entry name" value="TRANSPOSON TY3-I GAG-POL POLYPROTEIN"/>
    <property type="match status" value="1"/>
</dbReference>
<dbReference type="InterPro" id="IPR000477">
    <property type="entry name" value="RT_dom"/>
</dbReference>
<dbReference type="FunFam" id="3.30.70.270:FF:000003">
    <property type="entry name" value="Transposon Ty3-G Gag-Pol polyprotein"/>
    <property type="match status" value="1"/>
</dbReference>
<dbReference type="Proteomes" id="UP000237271">
    <property type="component" value="Unassembled WGS sequence"/>
</dbReference>
<dbReference type="InterPro" id="IPR043128">
    <property type="entry name" value="Rev_trsase/Diguanyl_cyclase"/>
</dbReference>
<accession>A0A2P4XAG3</accession>
<name>A0A2P4XAG3_9STRA</name>
<gene>
    <name evidence="2" type="ORF">PHPALM_28294</name>
</gene>
<evidence type="ECO:0000313" key="3">
    <source>
        <dbReference type="Proteomes" id="UP000237271"/>
    </source>
</evidence>
<dbReference type="InterPro" id="IPR053134">
    <property type="entry name" value="RNA-dir_DNA_polymerase"/>
</dbReference>
<evidence type="ECO:0000313" key="2">
    <source>
        <dbReference type="EMBL" id="POM62543.1"/>
    </source>
</evidence>
<feature type="domain" description="Reverse transcriptase" evidence="1">
    <location>
        <begin position="107"/>
        <end position="182"/>
    </location>
</feature>